<evidence type="ECO:0000313" key="2">
    <source>
        <dbReference type="Proteomes" id="UP000193577"/>
    </source>
</evidence>
<dbReference type="EMBL" id="NCXO01000008">
    <property type="protein sequence ID" value="OSC34672.1"/>
    <property type="molecule type" value="Genomic_DNA"/>
</dbReference>
<dbReference type="AlphaFoldDB" id="A0AA91PGD1"/>
<keyword evidence="2" id="KW-1185">Reference proteome</keyword>
<name>A0AA91PGD1_9MYCO</name>
<dbReference type="Proteomes" id="UP000193577">
    <property type="component" value="Unassembled WGS sequence"/>
</dbReference>
<evidence type="ECO:0000313" key="1">
    <source>
        <dbReference type="EMBL" id="OSC34672.1"/>
    </source>
</evidence>
<proteinExistence type="predicted"/>
<gene>
    <name evidence="1" type="ORF">B8W67_05340</name>
</gene>
<comment type="caution">
    <text evidence="1">The sequence shown here is derived from an EMBL/GenBank/DDBJ whole genome shotgun (WGS) entry which is preliminary data.</text>
</comment>
<protein>
    <submittedName>
        <fullName evidence="1">Uncharacterized protein</fullName>
    </submittedName>
</protein>
<sequence length="73" mass="7847">MTLHCTLHVDGDTVFVGAYPDPAALARDVSARAAKYIGHRFSADRLAVEASGGFNTVDLNLVQPHVAVEVQRQ</sequence>
<organism evidence="1 2">
    <name type="scientific">Mycolicibacillus koreensis</name>
    <dbReference type="NCBI Taxonomy" id="1069220"/>
    <lineage>
        <taxon>Bacteria</taxon>
        <taxon>Bacillati</taxon>
        <taxon>Actinomycetota</taxon>
        <taxon>Actinomycetes</taxon>
        <taxon>Mycobacteriales</taxon>
        <taxon>Mycobacteriaceae</taxon>
        <taxon>Mycolicibacillus</taxon>
    </lineage>
</organism>
<dbReference type="RefSeq" id="WP_085302629.1">
    <property type="nucleotide sequence ID" value="NZ_AP022594.1"/>
</dbReference>
<accession>A0AA91PGD1</accession>
<reference evidence="1 2" key="1">
    <citation type="submission" date="2017-04" db="EMBL/GenBank/DDBJ databases">
        <title>The new phylogeny of genus Mycobacterium.</title>
        <authorList>
            <person name="Tortoli E."/>
            <person name="Trovato A."/>
            <person name="Cirillo D.M."/>
        </authorList>
    </citation>
    <scope>NUCLEOTIDE SEQUENCE [LARGE SCALE GENOMIC DNA]</scope>
    <source>
        <strain evidence="1 2">KCTC 19819</strain>
    </source>
</reference>